<dbReference type="AlphaFoldDB" id="A0A1I5XMC0"/>
<proteinExistence type="predicted"/>
<organism evidence="1 2">
    <name type="scientific">Salibacterium halotolerans</name>
    <dbReference type="NCBI Taxonomy" id="1884432"/>
    <lineage>
        <taxon>Bacteria</taxon>
        <taxon>Bacillati</taxon>
        <taxon>Bacillota</taxon>
        <taxon>Bacilli</taxon>
        <taxon>Bacillales</taxon>
        <taxon>Bacillaceae</taxon>
    </lineage>
</organism>
<dbReference type="EMBL" id="FOXD01000029">
    <property type="protein sequence ID" value="SFQ32976.1"/>
    <property type="molecule type" value="Genomic_DNA"/>
</dbReference>
<name>A0A1I5XMC0_9BACI</name>
<dbReference type="Proteomes" id="UP000198892">
    <property type="component" value="Unassembled WGS sequence"/>
</dbReference>
<protein>
    <submittedName>
        <fullName evidence="1">Uncharacterized protein</fullName>
    </submittedName>
</protein>
<evidence type="ECO:0000313" key="1">
    <source>
        <dbReference type="EMBL" id="SFQ32976.1"/>
    </source>
</evidence>
<sequence length="55" mass="6598">MNKASWKLWQKQVIREDYTKPEMSESLRRKRIEQVNRKYGANHVRPVAQPASDNQ</sequence>
<reference evidence="2" key="1">
    <citation type="submission" date="2016-10" db="EMBL/GenBank/DDBJ databases">
        <authorList>
            <person name="Varghese N."/>
            <person name="Submissions S."/>
        </authorList>
    </citation>
    <scope>NUCLEOTIDE SEQUENCE [LARGE SCALE GENOMIC DNA]</scope>
    <source>
        <strain evidence="2">S7</strain>
    </source>
</reference>
<dbReference type="RefSeq" id="WP_170841199.1">
    <property type="nucleotide sequence ID" value="NZ_FOXD01000029.1"/>
</dbReference>
<gene>
    <name evidence="1" type="ORF">SAMN05518683_12931</name>
</gene>
<accession>A0A1I5XMC0</accession>
<keyword evidence="2" id="KW-1185">Reference proteome</keyword>
<dbReference type="STRING" id="1884432.SAMN05518683_12931"/>
<evidence type="ECO:0000313" key="2">
    <source>
        <dbReference type="Proteomes" id="UP000198892"/>
    </source>
</evidence>